<evidence type="ECO:0000313" key="2">
    <source>
        <dbReference type="Proteomes" id="UP000246991"/>
    </source>
</evidence>
<dbReference type="EMBL" id="PYWC01000011">
    <property type="protein sequence ID" value="PWW79013.1"/>
    <property type="molecule type" value="Genomic_DNA"/>
</dbReference>
<dbReference type="Proteomes" id="UP000246991">
    <property type="component" value="Unassembled WGS sequence"/>
</dbReference>
<dbReference type="AlphaFoldDB" id="A0A317SX08"/>
<protein>
    <submittedName>
        <fullName evidence="1">Uncharacterized protein</fullName>
    </submittedName>
</protein>
<accession>A0A317SX08</accession>
<gene>
    <name evidence="1" type="ORF">C7212DRAFT_356226</name>
</gene>
<keyword evidence="2" id="KW-1185">Reference proteome</keyword>
<organism evidence="1 2">
    <name type="scientific">Tuber magnatum</name>
    <name type="common">white Piedmont truffle</name>
    <dbReference type="NCBI Taxonomy" id="42249"/>
    <lineage>
        <taxon>Eukaryota</taxon>
        <taxon>Fungi</taxon>
        <taxon>Dikarya</taxon>
        <taxon>Ascomycota</taxon>
        <taxon>Pezizomycotina</taxon>
        <taxon>Pezizomycetes</taxon>
        <taxon>Pezizales</taxon>
        <taxon>Tuberaceae</taxon>
        <taxon>Tuber</taxon>
    </lineage>
</organism>
<dbReference type="OrthoDB" id="5347972at2759"/>
<evidence type="ECO:0000313" key="1">
    <source>
        <dbReference type="EMBL" id="PWW79013.1"/>
    </source>
</evidence>
<proteinExistence type="predicted"/>
<comment type="caution">
    <text evidence="1">The sequence shown here is derived from an EMBL/GenBank/DDBJ whole genome shotgun (WGS) entry which is preliminary data.</text>
</comment>
<sequence length="214" mass="23906">MSHINSCMQPHLNPLSLVNANPSLDSCIPERPTRENDYATTVNSDYTTAVTLDKSAKLRVSFTNPFGALFGAERANTTDFPASTASDIPLNRTAQFYIRVYFIVGLQVIIDGVLRQRIDRSGQASVNMCAPLPVHVSAETTSFVKREGFVEGMIWGKYPGVLVRRVNYKVRYFGGYPKLALGSSWRYPCEKVRGEQEEEVLELVVSMGDEEEED</sequence>
<reference evidence="1 2" key="1">
    <citation type="submission" date="2018-03" db="EMBL/GenBank/DDBJ databases">
        <title>Genomes of Pezizomycetes fungi and the evolution of truffles.</title>
        <authorList>
            <person name="Murat C."/>
            <person name="Payen T."/>
            <person name="Noel B."/>
            <person name="Kuo A."/>
            <person name="Martin F.M."/>
        </authorList>
    </citation>
    <scope>NUCLEOTIDE SEQUENCE [LARGE SCALE GENOMIC DNA]</scope>
    <source>
        <strain evidence="1">091103-1</strain>
    </source>
</reference>
<name>A0A317SX08_9PEZI</name>